<feature type="compositionally biased region" description="Low complexity" evidence="1">
    <location>
        <begin position="115"/>
        <end position="133"/>
    </location>
</feature>
<comment type="caution">
    <text evidence="3">The sequence shown here is derived from an EMBL/GenBank/DDBJ whole genome shotgun (WGS) entry which is preliminary data.</text>
</comment>
<feature type="compositionally biased region" description="Basic and acidic residues" evidence="1">
    <location>
        <begin position="185"/>
        <end position="195"/>
    </location>
</feature>
<proteinExistence type="predicted"/>
<feature type="compositionally biased region" description="Low complexity" evidence="1">
    <location>
        <begin position="196"/>
        <end position="207"/>
    </location>
</feature>
<keyword evidence="2" id="KW-1133">Transmembrane helix</keyword>
<feature type="transmembrane region" description="Helical" evidence="2">
    <location>
        <begin position="57"/>
        <end position="84"/>
    </location>
</feature>
<keyword evidence="3" id="KW-0418">Kinase</keyword>
<evidence type="ECO:0000256" key="1">
    <source>
        <dbReference type="SAM" id="MobiDB-lite"/>
    </source>
</evidence>
<feature type="region of interest" description="Disordered" evidence="1">
    <location>
        <begin position="115"/>
        <end position="159"/>
    </location>
</feature>
<keyword evidence="3" id="KW-0808">Transferase</keyword>
<keyword evidence="2" id="KW-0812">Transmembrane</keyword>
<keyword evidence="2" id="KW-0472">Membrane</keyword>
<evidence type="ECO:0000256" key="2">
    <source>
        <dbReference type="SAM" id="Phobius"/>
    </source>
</evidence>
<dbReference type="Proteomes" id="UP001267878">
    <property type="component" value="Unassembled WGS sequence"/>
</dbReference>
<organism evidence="3 4">
    <name type="scientific">Agrilutibacter niabensis</name>
    <dbReference type="NCBI Taxonomy" id="380628"/>
    <lineage>
        <taxon>Bacteria</taxon>
        <taxon>Pseudomonadati</taxon>
        <taxon>Pseudomonadota</taxon>
        <taxon>Gammaproteobacteria</taxon>
        <taxon>Lysobacterales</taxon>
        <taxon>Lysobacteraceae</taxon>
        <taxon>Agrilutibacter</taxon>
    </lineage>
</organism>
<evidence type="ECO:0000313" key="4">
    <source>
        <dbReference type="Proteomes" id="UP001267878"/>
    </source>
</evidence>
<accession>A0ABU1VL65</accession>
<gene>
    <name evidence="3" type="ORF">J2X04_000563</name>
</gene>
<dbReference type="RefSeq" id="WP_310051876.1">
    <property type="nucleotide sequence ID" value="NZ_JAVDVW010000001.1"/>
</dbReference>
<dbReference type="EMBL" id="JAVDVW010000001">
    <property type="protein sequence ID" value="MDR7098216.1"/>
    <property type="molecule type" value="Genomic_DNA"/>
</dbReference>
<feature type="region of interest" description="Disordered" evidence="1">
    <location>
        <begin position="180"/>
        <end position="267"/>
    </location>
</feature>
<feature type="compositionally biased region" description="Low complexity" evidence="1">
    <location>
        <begin position="232"/>
        <end position="242"/>
    </location>
</feature>
<sequence>MTTVPDHHEPLDAEERDLAARLARTGPLEGPPPALDAKILAAAHAAATTRTPGRRHLAWLGVPPALVTGMGVAAAAVLALGLVWQLRPQYSGVTAHGDAGEEEVILVAEPAATASAPSAKAAPAEQPLAGAAPRRSRRAAPATLEPAPQPSEDTAKAIAASAAAADAAAAEEASASAAAQAMASAEEKREADRAARATAESGFVAEPPAAPAPAVERKTRATYTTAKRREQAANAAHAAAAAAPPPAPVAAAAPPAPAAAGEEPQTLDRIEVTGSRIKQDGDIEWARIPVSDDSRLSAAEWLERIRARRDDGDTDNARASLRLFQREYPRVHLPDDLRKLLAETKR</sequence>
<evidence type="ECO:0000313" key="3">
    <source>
        <dbReference type="EMBL" id="MDR7098216.1"/>
    </source>
</evidence>
<name>A0ABU1VL65_9GAMM</name>
<keyword evidence="4" id="KW-1185">Reference proteome</keyword>
<dbReference type="GO" id="GO:0016301">
    <property type="term" value="F:kinase activity"/>
    <property type="evidence" value="ECO:0007669"/>
    <property type="project" value="UniProtKB-KW"/>
</dbReference>
<protein>
    <submittedName>
        <fullName evidence="3">Chemotaxis protein histidine kinase CheA</fullName>
    </submittedName>
</protein>
<reference evidence="3 4" key="1">
    <citation type="submission" date="2023-07" db="EMBL/GenBank/DDBJ databases">
        <title>Sorghum-associated microbial communities from plants grown in Nebraska, USA.</title>
        <authorList>
            <person name="Schachtman D."/>
        </authorList>
    </citation>
    <scope>NUCLEOTIDE SEQUENCE [LARGE SCALE GENOMIC DNA]</scope>
    <source>
        <strain evidence="3 4">BE187</strain>
    </source>
</reference>